<evidence type="ECO:0000256" key="5">
    <source>
        <dbReference type="SAM" id="Phobius"/>
    </source>
</evidence>
<evidence type="ECO:0000256" key="4">
    <source>
        <dbReference type="ARBA" id="ARBA00023136"/>
    </source>
</evidence>
<dbReference type="InterPro" id="IPR018499">
    <property type="entry name" value="Tetraspanin/Peripherin"/>
</dbReference>
<reference evidence="6 7" key="1">
    <citation type="submission" date="2024-08" db="EMBL/GenBank/DDBJ databases">
        <authorList>
            <person name="Cucini C."/>
            <person name="Frati F."/>
        </authorList>
    </citation>
    <scope>NUCLEOTIDE SEQUENCE [LARGE SCALE GENOMIC DNA]</scope>
</reference>
<evidence type="ECO:0000313" key="7">
    <source>
        <dbReference type="Proteomes" id="UP001642540"/>
    </source>
</evidence>
<keyword evidence="2 5" id="KW-0812">Transmembrane</keyword>
<dbReference type="Pfam" id="PF00335">
    <property type="entry name" value="Tetraspanin"/>
    <property type="match status" value="1"/>
</dbReference>
<dbReference type="SUPFAM" id="SSF48652">
    <property type="entry name" value="Tetraspanin"/>
    <property type="match status" value="1"/>
</dbReference>
<evidence type="ECO:0000256" key="2">
    <source>
        <dbReference type="ARBA" id="ARBA00022692"/>
    </source>
</evidence>
<comment type="subcellular location">
    <subcellularLocation>
        <location evidence="1">Membrane</location>
        <topology evidence="1">Multi-pass membrane protein</topology>
    </subcellularLocation>
</comment>
<dbReference type="Gene3D" id="1.10.1450.10">
    <property type="entry name" value="Tetraspanin"/>
    <property type="match status" value="1"/>
</dbReference>
<evidence type="ECO:0000256" key="1">
    <source>
        <dbReference type="ARBA" id="ARBA00004141"/>
    </source>
</evidence>
<keyword evidence="7" id="KW-1185">Reference proteome</keyword>
<feature type="transmembrane region" description="Helical" evidence="5">
    <location>
        <begin position="55"/>
        <end position="80"/>
    </location>
</feature>
<dbReference type="InterPro" id="IPR008952">
    <property type="entry name" value="Tetraspanin_EC2_sf"/>
</dbReference>
<evidence type="ECO:0000256" key="3">
    <source>
        <dbReference type="ARBA" id="ARBA00022989"/>
    </source>
</evidence>
<accession>A0ABP1QHY1</accession>
<evidence type="ECO:0008006" key="8">
    <source>
        <dbReference type="Google" id="ProtNLM"/>
    </source>
</evidence>
<dbReference type="PRINTS" id="PR00259">
    <property type="entry name" value="TMFOUR"/>
</dbReference>
<dbReference type="Proteomes" id="UP001642540">
    <property type="component" value="Unassembled WGS sequence"/>
</dbReference>
<evidence type="ECO:0000313" key="6">
    <source>
        <dbReference type="EMBL" id="CAL8100086.1"/>
    </source>
</evidence>
<keyword evidence="4 5" id="KW-0472">Membrane</keyword>
<proteinExistence type="predicted"/>
<dbReference type="EMBL" id="CAXLJM020000032">
    <property type="protein sequence ID" value="CAL8100086.1"/>
    <property type="molecule type" value="Genomic_DNA"/>
</dbReference>
<dbReference type="PANTHER" id="PTHR19282">
    <property type="entry name" value="TETRASPANIN"/>
    <property type="match status" value="1"/>
</dbReference>
<feature type="transmembrane region" description="Helical" evidence="5">
    <location>
        <begin position="258"/>
        <end position="282"/>
    </location>
</feature>
<gene>
    <name evidence="6" type="ORF">ODALV1_LOCUS10435</name>
</gene>
<organism evidence="6 7">
    <name type="scientific">Orchesella dallaii</name>
    <dbReference type="NCBI Taxonomy" id="48710"/>
    <lineage>
        <taxon>Eukaryota</taxon>
        <taxon>Metazoa</taxon>
        <taxon>Ecdysozoa</taxon>
        <taxon>Arthropoda</taxon>
        <taxon>Hexapoda</taxon>
        <taxon>Collembola</taxon>
        <taxon>Entomobryomorpha</taxon>
        <taxon>Entomobryoidea</taxon>
        <taxon>Orchesellidae</taxon>
        <taxon>Orchesellinae</taxon>
        <taxon>Orchesella</taxon>
    </lineage>
</organism>
<comment type="caution">
    <text evidence="6">The sequence shown here is derived from an EMBL/GenBank/DDBJ whole genome shotgun (WGS) entry which is preliminary data.</text>
</comment>
<name>A0ABP1QHY1_9HEXA</name>
<sequence length="291" mass="32057">MEKPTRIWKISKNLLVGLNTIFIVFGFTLLIYGIGGKPSIKRDSFAKIIESGNAFQTTSTILVIIAVISMALGLYGLLGITSYCKATTYITLLLCFAFMDILLGFYSSSIELNAKKSIEGGLINSLQVLKQGSLNGTISIATARDDWDSLQSELRCCGVYDYRDWYEPISGDRVEENWSATNVNGSLVSKELVIGSINNHYGNGQDFIRIPPSCFKNGEDGMEEVDFNNAEFIIESVFGDGCLEKTVTDLDIDRVQRVGVLVASIKIFAAIFAMILACHLNGNKVYVDEFV</sequence>
<keyword evidence="3 5" id="KW-1133">Transmembrane helix</keyword>
<protein>
    <recommendedName>
        <fullName evidence="8">Tetraspanin</fullName>
    </recommendedName>
</protein>
<feature type="transmembrane region" description="Helical" evidence="5">
    <location>
        <begin position="14"/>
        <end position="34"/>
    </location>
</feature>